<feature type="domain" description="Zn(2)-C6 fungal-type" evidence="5">
    <location>
        <begin position="42"/>
        <end position="71"/>
    </location>
</feature>
<dbReference type="SUPFAM" id="SSF57701">
    <property type="entry name" value="Zn2/Cys6 DNA-binding domain"/>
    <property type="match status" value="1"/>
</dbReference>
<proteinExistence type="predicted"/>
<comment type="caution">
    <text evidence="6">The sequence shown here is derived from an EMBL/GenBank/DDBJ whole genome shotgun (WGS) entry which is preliminary data.</text>
</comment>
<dbReference type="PROSITE" id="PS50048">
    <property type="entry name" value="ZN2_CY6_FUNGAL_2"/>
    <property type="match status" value="1"/>
</dbReference>
<dbReference type="CDD" id="cd00067">
    <property type="entry name" value="GAL4"/>
    <property type="match status" value="1"/>
</dbReference>
<dbReference type="InterPro" id="IPR053181">
    <property type="entry name" value="EcdB-like_regulator"/>
</dbReference>
<dbReference type="PANTHER" id="PTHR47785">
    <property type="entry name" value="ZN(II)2CYS6 TRANSCRIPTION FACTOR (EUROFUNG)-RELATED-RELATED"/>
    <property type="match status" value="1"/>
</dbReference>
<dbReference type="Pfam" id="PF00172">
    <property type="entry name" value="Zn_clus"/>
    <property type="match status" value="1"/>
</dbReference>
<keyword evidence="7" id="KW-1185">Reference proteome</keyword>
<dbReference type="InterPro" id="IPR036864">
    <property type="entry name" value="Zn2-C6_fun-type_DNA-bd_sf"/>
</dbReference>
<dbReference type="SMART" id="SM00066">
    <property type="entry name" value="GAL4"/>
    <property type="match status" value="1"/>
</dbReference>
<keyword evidence="2" id="KW-0238">DNA-binding</keyword>
<evidence type="ECO:0000256" key="2">
    <source>
        <dbReference type="ARBA" id="ARBA00023125"/>
    </source>
</evidence>
<protein>
    <recommendedName>
        <fullName evidence="5">Zn(2)-C6 fungal-type domain-containing protein</fullName>
    </recommendedName>
</protein>
<gene>
    <name evidence="6" type="ORF">LTR84_005831</name>
</gene>
<keyword evidence="1" id="KW-0805">Transcription regulation</keyword>
<dbReference type="RefSeq" id="XP_064703619.1">
    <property type="nucleotide sequence ID" value="XM_064849395.1"/>
</dbReference>
<accession>A0AAV9N640</accession>
<evidence type="ECO:0000256" key="3">
    <source>
        <dbReference type="ARBA" id="ARBA00023163"/>
    </source>
</evidence>
<dbReference type="GO" id="GO:0003677">
    <property type="term" value="F:DNA binding"/>
    <property type="evidence" value="ECO:0007669"/>
    <property type="project" value="UniProtKB-KW"/>
</dbReference>
<name>A0AAV9N640_9EURO</name>
<dbReference type="AlphaFoldDB" id="A0AAV9N640"/>
<dbReference type="PANTHER" id="PTHR47785:SF6">
    <property type="entry name" value="ZN(II)2CYS6 TRANSCRIPTION FACTOR (EUROFUNG)"/>
    <property type="match status" value="1"/>
</dbReference>
<dbReference type="GO" id="GO:0008270">
    <property type="term" value="F:zinc ion binding"/>
    <property type="evidence" value="ECO:0007669"/>
    <property type="project" value="InterPro"/>
</dbReference>
<dbReference type="EMBL" id="JAVRRD010000022">
    <property type="protein sequence ID" value="KAK5048161.1"/>
    <property type="molecule type" value="Genomic_DNA"/>
</dbReference>
<evidence type="ECO:0000313" key="6">
    <source>
        <dbReference type="EMBL" id="KAK5048161.1"/>
    </source>
</evidence>
<keyword evidence="4" id="KW-0539">Nucleus</keyword>
<evidence type="ECO:0000256" key="4">
    <source>
        <dbReference type="ARBA" id="ARBA00023242"/>
    </source>
</evidence>
<dbReference type="GeneID" id="89974005"/>
<evidence type="ECO:0000256" key="1">
    <source>
        <dbReference type="ARBA" id="ARBA00023015"/>
    </source>
</evidence>
<dbReference type="InterPro" id="IPR001138">
    <property type="entry name" value="Zn2Cys6_DnaBD"/>
</dbReference>
<dbReference type="PROSITE" id="PS00463">
    <property type="entry name" value="ZN2_CY6_FUNGAL_1"/>
    <property type="match status" value="1"/>
</dbReference>
<dbReference type="CDD" id="cd12148">
    <property type="entry name" value="fungal_TF_MHR"/>
    <property type="match status" value="1"/>
</dbReference>
<dbReference type="GO" id="GO:0000981">
    <property type="term" value="F:DNA-binding transcription factor activity, RNA polymerase II-specific"/>
    <property type="evidence" value="ECO:0007669"/>
    <property type="project" value="InterPro"/>
</dbReference>
<evidence type="ECO:0000259" key="5">
    <source>
        <dbReference type="PROSITE" id="PS50048"/>
    </source>
</evidence>
<keyword evidence="3" id="KW-0804">Transcription</keyword>
<organism evidence="6 7">
    <name type="scientific">Exophiala bonariae</name>
    <dbReference type="NCBI Taxonomy" id="1690606"/>
    <lineage>
        <taxon>Eukaryota</taxon>
        <taxon>Fungi</taxon>
        <taxon>Dikarya</taxon>
        <taxon>Ascomycota</taxon>
        <taxon>Pezizomycotina</taxon>
        <taxon>Eurotiomycetes</taxon>
        <taxon>Chaetothyriomycetidae</taxon>
        <taxon>Chaetothyriales</taxon>
        <taxon>Herpotrichiellaceae</taxon>
        <taxon>Exophiala</taxon>
    </lineage>
</organism>
<evidence type="ECO:0000313" key="7">
    <source>
        <dbReference type="Proteomes" id="UP001358417"/>
    </source>
</evidence>
<reference evidence="6 7" key="1">
    <citation type="submission" date="2023-08" db="EMBL/GenBank/DDBJ databases">
        <title>Black Yeasts Isolated from many extreme environments.</title>
        <authorList>
            <person name="Coleine C."/>
            <person name="Stajich J.E."/>
            <person name="Selbmann L."/>
        </authorList>
    </citation>
    <scope>NUCLEOTIDE SEQUENCE [LARGE SCALE GENOMIC DNA]</scope>
    <source>
        <strain evidence="6 7">CCFEE 5792</strain>
    </source>
</reference>
<sequence>MTPNPELPGNDEVDSPLRHAALLHDDGEKPPKRQRNFIARQACQACRAKKTRCDEDLPCSLCKTLGIECTYAERKPTKNEVSMSMLFNTLKRVEFKLDHLSARPQLEISSDSERERPGSSNLNVAMGSPFHLDSAQSSRSVVSPQTHLSRQALAIPDDNLVLSFSAHQTVHWRGVKQSLPQELIEIVSRLDNSYPTRLESERRPLDATIRPDLNNHFGEWLSTLSISCVKDLSNAYFDTFNRVYPFIDRDYYFLNTLAVVVREGFGYDMETCLVLNVMTLGCMAVKAHHEGEFDTSQYSTLPPLVMQIIDEDISGLSLFNEARKRVGFCLCDRDIQSCQFYLTSAVFFAQTMRPVDEWMMTSRAATSCIAFWKCPPEPYDEWTADIYSRLFWSAILLETVIVQELELPASAFKEWEDVVPLPKFTAFSYMNRSRSRSSDDSYYHYHFLAQIAHRIILTRIREELFYVNPSPALANELQHQLEQWSANLPDTLKYTDENPAQAFRSPADAVVVALLYTRYRVSIFHLGRPFLYKAIQAPSSLTEKDLSLCRESLQHAMDWPLVWEICAKMKNFMPLKFFASGQMFGQLLIFHAFKTSTDSRLHEALPAGFELWCTKMLRFISEFTDSSPTIRKDFEVLSILYQLNGNS</sequence>
<dbReference type="Proteomes" id="UP001358417">
    <property type="component" value="Unassembled WGS sequence"/>
</dbReference>
<dbReference type="Gene3D" id="4.10.240.10">
    <property type="entry name" value="Zn(2)-C6 fungal-type DNA-binding domain"/>
    <property type="match status" value="1"/>
</dbReference>